<dbReference type="InterPro" id="IPR030393">
    <property type="entry name" value="G_ENGB_dom"/>
</dbReference>
<gene>
    <name evidence="13" type="ORF">C922_00368</name>
</gene>
<dbReference type="GO" id="GO:0046872">
    <property type="term" value="F:metal ion binding"/>
    <property type="evidence" value="ECO:0007669"/>
    <property type="project" value="UniProtKB-KW"/>
</dbReference>
<dbReference type="RefSeq" id="XP_008814207.1">
    <property type="nucleotide sequence ID" value="XM_008815985.1"/>
</dbReference>
<evidence type="ECO:0000256" key="3">
    <source>
        <dbReference type="ARBA" id="ARBA00022618"/>
    </source>
</evidence>
<dbReference type="CDD" id="cd01876">
    <property type="entry name" value="YihA_EngB"/>
    <property type="match status" value="1"/>
</dbReference>
<evidence type="ECO:0000256" key="1">
    <source>
        <dbReference type="ARBA" id="ARBA00001946"/>
    </source>
</evidence>
<keyword evidence="7" id="KW-0342">GTP-binding</keyword>
<feature type="coiled-coil region" evidence="10">
    <location>
        <begin position="288"/>
        <end position="315"/>
    </location>
</feature>
<feature type="compositionally biased region" description="Polar residues" evidence="11">
    <location>
        <begin position="765"/>
        <end position="779"/>
    </location>
</feature>
<dbReference type="NCBIfam" id="TIGR03598">
    <property type="entry name" value="GTPase_YsxC"/>
    <property type="match status" value="1"/>
</dbReference>
<dbReference type="PANTHER" id="PTHR11649">
    <property type="entry name" value="MSS1/TRME-RELATED GTP-BINDING PROTEIN"/>
    <property type="match status" value="1"/>
</dbReference>
<keyword evidence="10" id="KW-0175">Coiled coil</keyword>
<evidence type="ECO:0000256" key="9">
    <source>
        <dbReference type="ARBA" id="ARBA00023306"/>
    </source>
</evidence>
<evidence type="ECO:0000256" key="4">
    <source>
        <dbReference type="ARBA" id="ARBA00022723"/>
    </source>
</evidence>
<keyword evidence="4" id="KW-0479">Metal-binding</keyword>
<dbReference type="InterPro" id="IPR006073">
    <property type="entry name" value="GTP-bd"/>
</dbReference>
<keyword evidence="6" id="KW-0460">Magnesium</keyword>
<keyword evidence="3" id="KW-0132">Cell division</keyword>
<evidence type="ECO:0000313" key="13">
    <source>
        <dbReference type="EMBL" id="EUD69505.1"/>
    </source>
</evidence>
<feature type="region of interest" description="Disordered" evidence="11">
    <location>
        <begin position="369"/>
        <end position="401"/>
    </location>
</feature>
<evidence type="ECO:0000256" key="6">
    <source>
        <dbReference type="ARBA" id="ARBA00022842"/>
    </source>
</evidence>
<keyword evidence="5" id="KW-0547">Nucleotide-binding</keyword>
<comment type="similarity">
    <text evidence="2">Belongs to the TRAFAC class TrmE-Era-EngA-EngB-Septin-like GTPase superfamily. EngB GTPase family.</text>
</comment>
<name>W7ACT7_9APIC</name>
<dbReference type="InterPro" id="IPR005225">
    <property type="entry name" value="Small_GTP-bd"/>
</dbReference>
<organism evidence="13 14">
    <name type="scientific">Plasmodium inui San Antonio 1</name>
    <dbReference type="NCBI Taxonomy" id="1237626"/>
    <lineage>
        <taxon>Eukaryota</taxon>
        <taxon>Sar</taxon>
        <taxon>Alveolata</taxon>
        <taxon>Apicomplexa</taxon>
        <taxon>Aconoidasida</taxon>
        <taxon>Haemosporida</taxon>
        <taxon>Plasmodiidae</taxon>
        <taxon>Plasmodium</taxon>
        <taxon>Plasmodium (Plasmodium)</taxon>
    </lineage>
</organism>
<comment type="cofactor">
    <cofactor evidence="1">
        <name>Mg(2+)</name>
        <dbReference type="ChEBI" id="CHEBI:18420"/>
    </cofactor>
</comment>
<feature type="compositionally biased region" description="Basic and acidic residues" evidence="11">
    <location>
        <begin position="564"/>
        <end position="586"/>
    </location>
</feature>
<dbReference type="PROSITE" id="PS51706">
    <property type="entry name" value="G_ENGB"/>
    <property type="match status" value="1"/>
</dbReference>
<keyword evidence="9" id="KW-0131">Cell cycle</keyword>
<dbReference type="GO" id="GO:0051301">
    <property type="term" value="P:cell division"/>
    <property type="evidence" value="ECO:0007669"/>
    <property type="project" value="UniProtKB-KW"/>
</dbReference>
<accession>W7ACT7</accession>
<feature type="region of interest" description="Disordered" evidence="11">
    <location>
        <begin position="945"/>
        <end position="964"/>
    </location>
</feature>
<dbReference type="PANTHER" id="PTHR11649:SF13">
    <property type="entry name" value="ENGB-TYPE G DOMAIN-CONTAINING PROTEIN"/>
    <property type="match status" value="1"/>
</dbReference>
<evidence type="ECO:0000256" key="8">
    <source>
        <dbReference type="ARBA" id="ARBA00023210"/>
    </source>
</evidence>
<dbReference type="HAMAP" id="MF_00321">
    <property type="entry name" value="GTPase_EngB"/>
    <property type="match status" value="1"/>
</dbReference>
<feature type="compositionally biased region" description="Polar residues" evidence="11">
    <location>
        <begin position="33"/>
        <end position="48"/>
    </location>
</feature>
<dbReference type="NCBIfam" id="TIGR00231">
    <property type="entry name" value="small_GTP"/>
    <property type="match status" value="1"/>
</dbReference>
<feature type="region of interest" description="Disordered" evidence="11">
    <location>
        <begin position="544"/>
        <end position="594"/>
    </location>
</feature>
<evidence type="ECO:0000256" key="7">
    <source>
        <dbReference type="ARBA" id="ARBA00023134"/>
    </source>
</evidence>
<dbReference type="InterPro" id="IPR027417">
    <property type="entry name" value="P-loop_NTPase"/>
</dbReference>
<sequence>MQLLGQMFRRYASLRSKLREEQVRKNVGHSAGNRVSNRAGNRVSNDANGTHGEAVSPNGISRRQRERNTKIDVKIYEQLKKKMLGKPLNKLQRKYVNEKRPNFAPIFLDQLKPRMILYKTAIQVSELPLPKYPEIAFIGRSNCGKSTLINELCGRTNKAKVSKLPGCTKQIHFYKIAKPCLLCLVDLPGYGFAHSKEELRLQWNEFTLFYLKNRKNLKKVFVLIDCRIGLKTSDKELLHFFDRYNIKYQIVLSKCDLLNTKDLAIKIQIANEEIACFKNLEGPIIPLSSLKRQNLNELRREIARYQLNKVIVKNNIVMKINDLIEQRRLRKLAADAISRVRRIGDVNGVSGIVDVNDVSGIGDVNSLSGVEGQFNRPTGNPPDVGNTESKNKSKRKGKTTNVGETLSKDILLSDDTISEALNRWKKLEKPIVDTPFNQYIGCHMKLIIKTLQEKFLRQCREEFNERDLNIIDDVIEKCGKLGHQHENLVEPSSRKINDAEQFCVNNTQGHYNNGTTYMENKRRKYKKGLGLTEQQLEGDKGKKHLWGETIGDKSSNRVSADLSPWERSDGEVSKKIDGKENKETHMSNETVSEQTWDADQAVSANHASYCTNGLEVPHSAGHNRNGDYSNLPLLSSIDSMELEKELLLDSLLLSDEKKKNKYEYLHCENVKMDTLFEGNKNKSWSDHFKREDYSKIKENILLEEEDTYTPEDYASGLKRSKAATPNGHILSSYTFNLKDKNTHQIYEKIKSDAYKMYRSSQLESLEIQTSSGTPGQGKNVQKGEPRTPVRSASQGESSSVEKKSPICSGSPGDLAPPQGASSTNRENTGVKKHYIGLKTRSSIIKGTKKLKLFGKKRTNDIVHVPIDLATDYFKLSNNSTVYDKKKNSWNYINSKYNKWLKKMTRKKISTEITSPVKKVDVMVRYAQKQESKYKKEKNKMLRRKKNLGMITKPPNHKKGRNISKNYTLSDEQKIFDREAFFKYRDLQK</sequence>
<keyword evidence="8" id="KW-0717">Septation</keyword>
<dbReference type="Gene3D" id="3.40.50.300">
    <property type="entry name" value="P-loop containing nucleotide triphosphate hydrolases"/>
    <property type="match status" value="1"/>
</dbReference>
<feature type="region of interest" description="Disordered" evidence="11">
    <location>
        <begin position="22"/>
        <end position="67"/>
    </location>
</feature>
<feature type="domain" description="EngB-type G" evidence="12">
    <location>
        <begin position="131"/>
        <end position="308"/>
    </location>
</feature>
<dbReference type="EMBL" id="KI965460">
    <property type="protein sequence ID" value="EUD69505.1"/>
    <property type="molecule type" value="Genomic_DNA"/>
</dbReference>
<dbReference type="Pfam" id="PF01926">
    <property type="entry name" value="MMR_HSR1"/>
    <property type="match status" value="1"/>
</dbReference>
<evidence type="ECO:0000256" key="10">
    <source>
        <dbReference type="SAM" id="Coils"/>
    </source>
</evidence>
<evidence type="ECO:0000256" key="2">
    <source>
        <dbReference type="ARBA" id="ARBA00009638"/>
    </source>
</evidence>
<dbReference type="SUPFAM" id="SSF52540">
    <property type="entry name" value="P-loop containing nucleoside triphosphate hydrolases"/>
    <property type="match status" value="1"/>
</dbReference>
<reference evidence="13 14" key="1">
    <citation type="submission" date="2013-02" db="EMBL/GenBank/DDBJ databases">
        <title>The Genome Sequence of Plasmodium inui San Antonio 1.</title>
        <authorList>
            <consortium name="The Broad Institute Genome Sequencing Platform"/>
            <consortium name="The Broad Institute Genome Sequencing Center for Infectious Disease"/>
            <person name="Neafsey D."/>
            <person name="Cheeseman I."/>
            <person name="Volkman S."/>
            <person name="Adams J."/>
            <person name="Walker B."/>
            <person name="Young S.K."/>
            <person name="Zeng Q."/>
            <person name="Gargeya S."/>
            <person name="Fitzgerald M."/>
            <person name="Haas B."/>
            <person name="Abouelleil A."/>
            <person name="Alvarado L."/>
            <person name="Arachchi H.M."/>
            <person name="Berlin A.M."/>
            <person name="Chapman S.B."/>
            <person name="Dewar J."/>
            <person name="Goldberg J."/>
            <person name="Griggs A."/>
            <person name="Gujja S."/>
            <person name="Hansen M."/>
            <person name="Howarth C."/>
            <person name="Imamovic A."/>
            <person name="Larimer J."/>
            <person name="McCowan C."/>
            <person name="Murphy C."/>
            <person name="Neiman D."/>
            <person name="Pearson M."/>
            <person name="Priest M."/>
            <person name="Roberts A."/>
            <person name="Saif S."/>
            <person name="Shea T."/>
            <person name="Sisk P."/>
            <person name="Sykes S."/>
            <person name="Wortman J."/>
            <person name="Nusbaum C."/>
            <person name="Birren B."/>
        </authorList>
    </citation>
    <scope>NUCLEOTIDE SEQUENCE [LARGE SCALE GENOMIC DNA]</scope>
    <source>
        <strain evidence="13 14">San Antonio 1</strain>
    </source>
</reference>
<dbReference type="GO" id="GO:0005525">
    <property type="term" value="F:GTP binding"/>
    <property type="evidence" value="ECO:0007669"/>
    <property type="project" value="UniProtKB-KW"/>
</dbReference>
<dbReference type="InterPro" id="IPR019987">
    <property type="entry name" value="GTP-bd_ribosome_bio_YsxC"/>
</dbReference>
<dbReference type="VEuPathDB" id="PlasmoDB:C922_00368"/>
<protein>
    <submittedName>
        <fullName evidence="13">GTP-binding protein</fullName>
    </submittedName>
</protein>
<proteinExistence type="inferred from homology"/>
<evidence type="ECO:0000313" key="14">
    <source>
        <dbReference type="Proteomes" id="UP000030640"/>
    </source>
</evidence>
<dbReference type="OrthoDB" id="391988at2759"/>
<evidence type="ECO:0000259" key="12">
    <source>
        <dbReference type="PROSITE" id="PS51706"/>
    </source>
</evidence>
<feature type="region of interest" description="Disordered" evidence="11">
    <location>
        <begin position="765"/>
        <end position="832"/>
    </location>
</feature>
<dbReference type="Proteomes" id="UP000030640">
    <property type="component" value="Unassembled WGS sequence"/>
</dbReference>
<keyword evidence="14" id="KW-1185">Reference proteome</keyword>
<evidence type="ECO:0000256" key="5">
    <source>
        <dbReference type="ARBA" id="ARBA00022741"/>
    </source>
</evidence>
<dbReference type="AlphaFoldDB" id="W7ACT7"/>
<dbReference type="GeneID" id="20035642"/>
<evidence type="ECO:0000256" key="11">
    <source>
        <dbReference type="SAM" id="MobiDB-lite"/>
    </source>
</evidence>